<dbReference type="AlphaFoldDB" id="A0A5C7GU35"/>
<feature type="domain" description="MULE transposase" evidence="1">
    <location>
        <begin position="56"/>
        <end position="148"/>
    </location>
</feature>
<dbReference type="PANTHER" id="PTHR47718:SF13">
    <property type="entry name" value="OS09G0290500 PROTEIN"/>
    <property type="match status" value="1"/>
</dbReference>
<evidence type="ECO:0000259" key="1">
    <source>
        <dbReference type="Pfam" id="PF10551"/>
    </source>
</evidence>
<sequence>MSLQVSDILVKEIISVTDAEEFYKKYLYNIGFSMRKDRLRRDTHGLITIRRYFSDIISFDSTYKTNAYKRLLVIFVGVNNHTKTMIFDFELLVDETVDTYTWILQTFLEAMHSKCPISVITNGDKAMGKAIKLVMPTVVCHLCSWQLERNMHMKLGDSSAIKAMNMHHIPKTLIMQHWTMNAKDVSEVESSSTITSTNIIEIARLYPSILLLIWLLWYQSLVGAVPTAGEEDQIPPVAAASDLEVSTGKEGTSSEAASSCKEVIPTELGNLSNSFNSCFNMKFDIDKFDGSGDLGIWRRKVKALLSQQKILKAIEGPEKLPVSLTKEQKNDMLDMSLGTIILSLSDNVLREVNDEKTACDVWKKLESLYLTKSLTNKIYLKERLFGFKMDASKGLGENLDDFKKMIIELANAGVDEKLSDENETIILLNSLPDSFKDVKAAIKYGRTFLSPDECISALKSKDLELKMEKNDSGENLFVRGR</sequence>
<evidence type="ECO:0000313" key="3">
    <source>
        <dbReference type="Proteomes" id="UP000323000"/>
    </source>
</evidence>
<protein>
    <recommendedName>
        <fullName evidence="1">MULE transposase domain-containing protein</fullName>
    </recommendedName>
</protein>
<dbReference type="Pfam" id="PF10551">
    <property type="entry name" value="MULE"/>
    <property type="match status" value="1"/>
</dbReference>
<evidence type="ECO:0000313" key="2">
    <source>
        <dbReference type="EMBL" id="TXG48163.1"/>
    </source>
</evidence>
<dbReference type="Pfam" id="PF14223">
    <property type="entry name" value="Retrotran_gag_2"/>
    <property type="match status" value="1"/>
</dbReference>
<keyword evidence="3" id="KW-1185">Reference proteome</keyword>
<name>A0A5C7GU35_9ROSI</name>
<dbReference type="OrthoDB" id="7478066at2759"/>
<organism evidence="2 3">
    <name type="scientific">Acer yangbiense</name>
    <dbReference type="NCBI Taxonomy" id="1000413"/>
    <lineage>
        <taxon>Eukaryota</taxon>
        <taxon>Viridiplantae</taxon>
        <taxon>Streptophyta</taxon>
        <taxon>Embryophyta</taxon>
        <taxon>Tracheophyta</taxon>
        <taxon>Spermatophyta</taxon>
        <taxon>Magnoliopsida</taxon>
        <taxon>eudicotyledons</taxon>
        <taxon>Gunneridae</taxon>
        <taxon>Pentapetalae</taxon>
        <taxon>rosids</taxon>
        <taxon>malvids</taxon>
        <taxon>Sapindales</taxon>
        <taxon>Sapindaceae</taxon>
        <taxon>Hippocastanoideae</taxon>
        <taxon>Acereae</taxon>
        <taxon>Acer</taxon>
    </lineage>
</organism>
<comment type="caution">
    <text evidence="2">The sequence shown here is derived from an EMBL/GenBank/DDBJ whole genome shotgun (WGS) entry which is preliminary data.</text>
</comment>
<reference evidence="3" key="1">
    <citation type="journal article" date="2019" name="Gigascience">
        <title>De novo genome assembly of the endangered Acer yangbiense, a plant species with extremely small populations endemic to Yunnan Province, China.</title>
        <authorList>
            <person name="Yang J."/>
            <person name="Wariss H.M."/>
            <person name="Tao L."/>
            <person name="Zhang R."/>
            <person name="Yun Q."/>
            <person name="Hollingsworth P."/>
            <person name="Dao Z."/>
            <person name="Luo G."/>
            <person name="Guo H."/>
            <person name="Ma Y."/>
            <person name="Sun W."/>
        </authorList>
    </citation>
    <scope>NUCLEOTIDE SEQUENCE [LARGE SCALE GENOMIC DNA]</scope>
    <source>
        <strain evidence="3">cv. Malutang</strain>
    </source>
</reference>
<dbReference type="Proteomes" id="UP000323000">
    <property type="component" value="Chromosome 13"/>
</dbReference>
<dbReference type="InterPro" id="IPR018289">
    <property type="entry name" value="MULE_transposase_dom"/>
</dbReference>
<proteinExistence type="predicted"/>
<accession>A0A5C7GU35</accession>
<gene>
    <name evidence="2" type="ORF">EZV62_027457</name>
</gene>
<dbReference type="PANTHER" id="PTHR47718">
    <property type="entry name" value="OS01G0519700 PROTEIN"/>
    <property type="match status" value="1"/>
</dbReference>
<dbReference type="EMBL" id="VAHF01000013">
    <property type="protein sequence ID" value="TXG48163.1"/>
    <property type="molecule type" value="Genomic_DNA"/>
</dbReference>